<reference evidence="4 5" key="1">
    <citation type="journal article" date="2012" name="G3 (Bethesda)">
        <title>Pichia sorbitophila, an interspecies yeast hybrid reveals early steps of genome resolution following polyploidization.</title>
        <authorList>
            <person name="Leh Louis V."/>
            <person name="Despons L."/>
            <person name="Friedrich A."/>
            <person name="Martin T."/>
            <person name="Durrens P."/>
            <person name="Casaregola S."/>
            <person name="Neuveglise C."/>
            <person name="Fairhead C."/>
            <person name="Marck C."/>
            <person name="Cruz J.A."/>
            <person name="Straub M.L."/>
            <person name="Kugler V."/>
            <person name="Sacerdot C."/>
            <person name="Uzunov Z."/>
            <person name="Thierry A."/>
            <person name="Weiss S."/>
            <person name="Bleykasten C."/>
            <person name="De Montigny J."/>
            <person name="Jacques N."/>
            <person name="Jung P."/>
            <person name="Lemaire M."/>
            <person name="Mallet S."/>
            <person name="Morel G."/>
            <person name="Richard G.F."/>
            <person name="Sarkar A."/>
            <person name="Savel G."/>
            <person name="Schacherer J."/>
            <person name="Seret M.L."/>
            <person name="Talla E."/>
            <person name="Samson G."/>
            <person name="Jubin C."/>
            <person name="Poulain J."/>
            <person name="Vacherie B."/>
            <person name="Barbe V."/>
            <person name="Pelletier E."/>
            <person name="Sherman D.J."/>
            <person name="Westhof E."/>
            <person name="Weissenbach J."/>
            <person name="Baret P.V."/>
            <person name="Wincker P."/>
            <person name="Gaillardin C."/>
            <person name="Dujon B."/>
            <person name="Souciet J.L."/>
        </authorList>
    </citation>
    <scope>NUCLEOTIDE SEQUENCE [LARGE SCALE GENOMIC DNA]</scope>
    <source>
        <strain evidence="5">ATCC MYA-4447 / BCRC 22081 / CBS 7064 / NBRC 10061 / NRRL Y-12695</strain>
    </source>
</reference>
<dbReference type="Pfam" id="PF08543">
    <property type="entry name" value="Phos_pyr_kin"/>
    <property type="match status" value="1"/>
</dbReference>
<dbReference type="InterPro" id="IPR004399">
    <property type="entry name" value="HMP/HMP-P_kinase_dom"/>
</dbReference>
<name>G8YP02_PICSO</name>
<dbReference type="Proteomes" id="UP000005222">
    <property type="component" value="Chromosome E"/>
</dbReference>
<evidence type="ECO:0000256" key="1">
    <source>
        <dbReference type="SAM" id="MobiDB-lite"/>
    </source>
</evidence>
<dbReference type="PANTHER" id="PTHR20858">
    <property type="entry name" value="PHOSPHOMETHYLPYRIMIDINE KINASE"/>
    <property type="match status" value="1"/>
</dbReference>
<dbReference type="CDD" id="cd01169">
    <property type="entry name" value="HMPP_kinase"/>
    <property type="match status" value="1"/>
</dbReference>
<feature type="compositionally biased region" description="Polar residues" evidence="1">
    <location>
        <begin position="314"/>
        <end position="323"/>
    </location>
</feature>
<dbReference type="GO" id="GO:0005829">
    <property type="term" value="C:cytosol"/>
    <property type="evidence" value="ECO:0007669"/>
    <property type="project" value="TreeGrafter"/>
</dbReference>
<dbReference type="OMA" id="FWEMFPY"/>
<organism evidence="4 5">
    <name type="scientific">Pichia sorbitophila (strain ATCC MYA-4447 / BCRC 22081 / CBS 7064 / NBRC 10061 / NRRL Y-12695)</name>
    <name type="common">Hybrid yeast</name>
    <dbReference type="NCBI Taxonomy" id="559304"/>
    <lineage>
        <taxon>Eukaryota</taxon>
        <taxon>Fungi</taxon>
        <taxon>Dikarya</taxon>
        <taxon>Ascomycota</taxon>
        <taxon>Saccharomycotina</taxon>
        <taxon>Pichiomycetes</taxon>
        <taxon>Debaryomycetaceae</taxon>
        <taxon>Millerozyma</taxon>
    </lineage>
</organism>
<dbReference type="GO" id="GO:0009228">
    <property type="term" value="P:thiamine biosynthetic process"/>
    <property type="evidence" value="ECO:0007669"/>
    <property type="project" value="InterPro"/>
</dbReference>
<feature type="compositionally biased region" description="Basic and acidic residues" evidence="1">
    <location>
        <begin position="324"/>
        <end position="336"/>
    </location>
</feature>
<dbReference type="GO" id="GO:0008902">
    <property type="term" value="F:hydroxymethylpyrimidine kinase activity"/>
    <property type="evidence" value="ECO:0007669"/>
    <property type="project" value="TreeGrafter"/>
</dbReference>
<evidence type="ECO:0000313" key="4">
    <source>
        <dbReference type="EMBL" id="CCE79670.1"/>
    </source>
</evidence>
<dbReference type="AlphaFoldDB" id="G8YP02"/>
<dbReference type="InterPro" id="IPR016084">
    <property type="entry name" value="Haem_Oase-like_multi-hlx"/>
</dbReference>
<dbReference type="CDD" id="cd19367">
    <property type="entry name" value="TenA_C_ScTHI20-like"/>
    <property type="match status" value="1"/>
</dbReference>
<feature type="domain" description="Thiaminase-2/PQQC" evidence="2">
    <location>
        <begin position="354"/>
        <end position="573"/>
    </location>
</feature>
<accession>G8YP02</accession>
<dbReference type="NCBIfam" id="TIGR00097">
    <property type="entry name" value="HMP-P_kinase"/>
    <property type="match status" value="1"/>
</dbReference>
<evidence type="ECO:0000259" key="2">
    <source>
        <dbReference type="Pfam" id="PF03070"/>
    </source>
</evidence>
<keyword evidence="5" id="KW-1185">Reference proteome</keyword>
<protein>
    <submittedName>
        <fullName evidence="4">Piso0_001752 protein</fullName>
    </submittedName>
</protein>
<dbReference type="GO" id="GO:0008972">
    <property type="term" value="F:phosphomethylpyrimidine kinase activity"/>
    <property type="evidence" value="ECO:0007669"/>
    <property type="project" value="InterPro"/>
</dbReference>
<dbReference type="PANTHER" id="PTHR20858:SF17">
    <property type="entry name" value="HYDROXYMETHYLPYRIMIDINE_PHOSPHOMETHYLPYRIMIDINE KINASE THI20-RELATED"/>
    <property type="match status" value="1"/>
</dbReference>
<dbReference type="HOGENOM" id="CLU_020520_2_1_1"/>
<dbReference type="SUPFAM" id="SSF53613">
    <property type="entry name" value="Ribokinase-like"/>
    <property type="match status" value="1"/>
</dbReference>
<dbReference type="InParanoid" id="G8YP02"/>
<dbReference type="InterPro" id="IPR004305">
    <property type="entry name" value="Thiaminase-2/PQQC"/>
</dbReference>
<dbReference type="eggNOG" id="KOG2598">
    <property type="taxonomic scope" value="Eukaryota"/>
</dbReference>
<dbReference type="InterPro" id="IPR013749">
    <property type="entry name" value="PM/HMP-P_kinase-1"/>
</dbReference>
<dbReference type="FunCoup" id="G8YP02">
    <property type="interactions" value="1268"/>
</dbReference>
<dbReference type="EMBL" id="FO082055">
    <property type="protein sequence ID" value="CCE79670.1"/>
    <property type="molecule type" value="Genomic_DNA"/>
</dbReference>
<evidence type="ECO:0000259" key="3">
    <source>
        <dbReference type="Pfam" id="PF08543"/>
    </source>
</evidence>
<sequence length="575" mass="64890">MVNITKVSFEERSNCKKTALNAVLTVAGSDSSGGAGIEADLKTLTAHRVFGLTCITALTAQNTQKVYSFVKTPEQKVREILDANIIDFVEGYKEAEQPLKVVKTGMLSKEAVLVLDEYWYRFSEKNIKLVMDPVIVSTSGTELCDKEGVEAFSKHLIKKAFLITPNFTEAMVLRKNLTGEDKAAGEFKSLDDYVGFVVQLQRELGCENILVKGGHIPWDKSNDKPLSKDEAPDQTKCVMIDILYEGQSESVTVFESPYISSKDTHGTGCTLSSAIAANLANGRSLSKATQLAIDYTQRGMISLRKKLGHGNGPLNHTISPQESLKTKTRETSRKSTHETILEEYGSVLEYFKTHPKVEPKWHEYTHHKFVGLLAKNELPFDKFLYFLKQDFYYLINYAQVHGLLMSVTDDYKQISMQSAIIQEIVTEIEKHKEKLSKAYNIDYNDAKNDIQLYPNNACIEYCNYILEKGRSEDFLGIKVALAPCLHGYAEAAKWGKTVRESAQISEDDETSKTYHSWLDDYTSDWYLEAYKRGQEALQDIFKSSNLSDDRVDELASIFADVTQLEVNFWNEVLNV</sequence>
<feature type="region of interest" description="Disordered" evidence="1">
    <location>
        <begin position="311"/>
        <end position="336"/>
    </location>
</feature>
<proteinExistence type="predicted"/>
<dbReference type="Gene3D" id="1.20.910.10">
    <property type="entry name" value="Heme oxygenase-like"/>
    <property type="match status" value="1"/>
</dbReference>
<dbReference type="Gene3D" id="3.40.1190.20">
    <property type="match status" value="1"/>
</dbReference>
<gene>
    <name evidence="4" type="primary">Piso0_001752</name>
    <name evidence="4" type="ORF">GNLVRS01_PISO0E11906g</name>
</gene>
<evidence type="ECO:0000313" key="5">
    <source>
        <dbReference type="Proteomes" id="UP000005222"/>
    </source>
</evidence>
<dbReference type="STRING" id="559304.G8YP02"/>
<feature type="domain" description="Pyridoxamine kinase/Phosphomethylpyrimidine kinase" evidence="3">
    <location>
        <begin position="30"/>
        <end position="315"/>
    </location>
</feature>
<dbReference type="InterPro" id="IPR029056">
    <property type="entry name" value="Ribokinase-like"/>
</dbReference>
<dbReference type="Pfam" id="PF03070">
    <property type="entry name" value="TENA_THI-4"/>
    <property type="match status" value="1"/>
</dbReference>
<dbReference type="SUPFAM" id="SSF48613">
    <property type="entry name" value="Heme oxygenase-like"/>
    <property type="match status" value="1"/>
</dbReference>
<dbReference type="OrthoDB" id="10028886at2759"/>